<proteinExistence type="predicted"/>
<accession>A0ABN7S3Z4</accession>
<gene>
    <name evidence="1" type="ORF">OKIOD_LOCUS3327</name>
</gene>
<evidence type="ECO:0000313" key="1">
    <source>
        <dbReference type="EMBL" id="CAG5088187.1"/>
    </source>
</evidence>
<keyword evidence="2" id="KW-1185">Reference proteome</keyword>
<dbReference type="EMBL" id="OU015568">
    <property type="protein sequence ID" value="CAG5088187.1"/>
    <property type="molecule type" value="Genomic_DNA"/>
</dbReference>
<evidence type="ECO:0000313" key="2">
    <source>
        <dbReference type="Proteomes" id="UP001158576"/>
    </source>
</evidence>
<protein>
    <submittedName>
        <fullName evidence="1">Oidioi.mRNA.OKI2018_I69.PAR.g11769.t1.cds</fullName>
    </submittedName>
</protein>
<organism evidence="1 2">
    <name type="scientific">Oikopleura dioica</name>
    <name type="common">Tunicate</name>
    <dbReference type="NCBI Taxonomy" id="34765"/>
    <lineage>
        <taxon>Eukaryota</taxon>
        <taxon>Metazoa</taxon>
        <taxon>Chordata</taxon>
        <taxon>Tunicata</taxon>
        <taxon>Appendicularia</taxon>
        <taxon>Copelata</taxon>
        <taxon>Oikopleuridae</taxon>
        <taxon>Oikopleura</taxon>
    </lineage>
</organism>
<dbReference type="InterPro" id="IPR038357">
    <property type="entry name" value="KEN_sf"/>
</dbReference>
<name>A0ABN7S3Z4_OIKDI</name>
<dbReference type="Proteomes" id="UP001158576">
    <property type="component" value="Chromosome PAR"/>
</dbReference>
<sequence>MKKNASVEEKSAKVVPKRLTKDTKTVSFDVFSLHSTDSNTFSRVDIIEELLSRDSKCAFNNKLVPMLKMKCLHNLHAELVNIEINEEYEHPRAKRFQIVKMLLSDEKLVKKITFCSTQMGRHQTPAWDKHSMWQMYDFSLEKYDSTLVSFIRFFRNHHSHIYEIGEDFHRNLLRSRRIDDSRFCDLIEKKFPSLLSFLITLYLAACDEKDEMRKLFSSYSENADLLLFEDLESFLADTIRKHFPNLQGKFVFQLDKFLQKKIIFDGNGNFVTLW</sequence>
<reference evidence="1 2" key="1">
    <citation type="submission" date="2021-04" db="EMBL/GenBank/DDBJ databases">
        <authorList>
            <person name="Bliznina A."/>
        </authorList>
    </citation>
    <scope>NUCLEOTIDE SEQUENCE [LARGE SCALE GENOMIC DNA]</scope>
</reference>
<dbReference type="Gene3D" id="1.20.1440.180">
    <property type="entry name" value="KEN domain"/>
    <property type="match status" value="1"/>
</dbReference>